<keyword evidence="3" id="KW-1185">Reference proteome</keyword>
<evidence type="ECO:0000259" key="1">
    <source>
        <dbReference type="Pfam" id="PF16571"/>
    </source>
</evidence>
<dbReference type="RefSeq" id="WP_167268821.1">
    <property type="nucleotide sequence ID" value="NZ_BAAAVO010000005.1"/>
</dbReference>
<dbReference type="Pfam" id="PF16571">
    <property type="entry name" value="FBP_C"/>
    <property type="match status" value="1"/>
</dbReference>
<organism evidence="2 3">
    <name type="scientific">Paenarthrobacter ilicis</name>
    <dbReference type="NCBI Taxonomy" id="43665"/>
    <lineage>
        <taxon>Bacteria</taxon>
        <taxon>Bacillati</taxon>
        <taxon>Actinomycetota</taxon>
        <taxon>Actinomycetes</taxon>
        <taxon>Micrococcales</taxon>
        <taxon>Micrococcaceae</taxon>
        <taxon>Paenarthrobacter</taxon>
    </lineage>
</organism>
<feature type="domain" description="Elongation factor G-binding protein C-terminal treble-clef zinc-finger" evidence="1">
    <location>
        <begin position="8"/>
        <end position="161"/>
    </location>
</feature>
<dbReference type="Proteomes" id="UP000802392">
    <property type="component" value="Unassembled WGS sequence"/>
</dbReference>
<name>A0ABX0TNF9_9MICC</name>
<dbReference type="InterPro" id="IPR032330">
    <property type="entry name" value="EF-G-binding_C"/>
</dbReference>
<sequence>MQKITAQQIRSSFINASRSEAAKLNLPTTFDTLDWDNLEFLGWRDEKMPQRGYLVVEHQGKLTGILLRAPEGGSGKKRVVLCELCRDVYSKEDVYLWVAKKAGQSGKDGNTVGTLICAEFSCSTNVRKAPPVNEINPDPAVVVDRQIAGLGERTALFLDRVLGDSKRRAK</sequence>
<accession>A0ABX0TNF9</accession>
<comment type="caution">
    <text evidence="2">The sequence shown here is derived from an EMBL/GenBank/DDBJ whole genome shotgun (WGS) entry which is preliminary data.</text>
</comment>
<reference evidence="2 3" key="1">
    <citation type="submission" date="2020-03" db="EMBL/GenBank/DDBJ databases">
        <title>Genomic Encyclopedia of Type Strains, Phase III (KMG-III): the genomes of soil and plant-associated and newly described type strains.</title>
        <authorList>
            <person name="Whitman W."/>
        </authorList>
    </citation>
    <scope>NUCLEOTIDE SEQUENCE [LARGE SCALE GENOMIC DNA]</scope>
    <source>
        <strain evidence="2 3">CECT 4207</strain>
    </source>
</reference>
<protein>
    <recommendedName>
        <fullName evidence="1">Elongation factor G-binding protein C-terminal treble-clef zinc-finger domain-containing protein</fullName>
    </recommendedName>
</protein>
<dbReference type="EMBL" id="JAAOZD010000007">
    <property type="protein sequence ID" value="NIJ03003.1"/>
    <property type="molecule type" value="Genomic_DNA"/>
</dbReference>
<evidence type="ECO:0000313" key="3">
    <source>
        <dbReference type="Proteomes" id="UP000802392"/>
    </source>
</evidence>
<gene>
    <name evidence="2" type="ORF">FHR86_003351</name>
</gene>
<evidence type="ECO:0000313" key="2">
    <source>
        <dbReference type="EMBL" id="NIJ03003.1"/>
    </source>
</evidence>
<proteinExistence type="predicted"/>